<organism evidence="1 2">
    <name type="scientific">Vogesella oryzagri</name>
    <dbReference type="NCBI Taxonomy" id="3160864"/>
    <lineage>
        <taxon>Bacteria</taxon>
        <taxon>Pseudomonadati</taxon>
        <taxon>Pseudomonadota</taxon>
        <taxon>Betaproteobacteria</taxon>
        <taxon>Neisseriales</taxon>
        <taxon>Chromobacteriaceae</taxon>
        <taxon>Vogesella</taxon>
    </lineage>
</organism>
<dbReference type="RefSeq" id="WP_349586261.1">
    <property type="nucleotide sequence ID" value="NZ_JBEFLD010000004.1"/>
</dbReference>
<dbReference type="InterPro" id="IPR036397">
    <property type="entry name" value="RNaseH_sf"/>
</dbReference>
<name>A0ABV1M343_9NEIS</name>
<dbReference type="InterPro" id="IPR012337">
    <property type="entry name" value="RNaseH-like_sf"/>
</dbReference>
<dbReference type="EMBL" id="JBEFLD010000004">
    <property type="protein sequence ID" value="MEQ6290612.1"/>
    <property type="molecule type" value="Genomic_DNA"/>
</dbReference>
<evidence type="ECO:0000313" key="1">
    <source>
        <dbReference type="EMBL" id="MEQ6290612.1"/>
    </source>
</evidence>
<sequence>MLVFLDTEFTDFVQMDLISVGLVAEDGREFYGERNDYMLEACSDFVRASVLPLMHKVPEARCSAAHLTHRLHQWFASHREPITVVFDYASDWELLADALQGNGSQPLPQCIEEKWLLQYDVVRDPIFRHASQAAYGGNWQPHHALADARALRAGYLAWYADKSKACS</sequence>
<keyword evidence="2" id="KW-1185">Reference proteome</keyword>
<dbReference type="Proteomes" id="UP001433638">
    <property type="component" value="Unassembled WGS sequence"/>
</dbReference>
<reference evidence="1" key="1">
    <citation type="submission" date="2024-06" db="EMBL/GenBank/DDBJ databases">
        <title>Genome sequence of Vogesella sp. MAHUQ-64.</title>
        <authorList>
            <person name="Huq M.A."/>
        </authorList>
    </citation>
    <scope>NUCLEOTIDE SEQUENCE</scope>
    <source>
        <strain evidence="1">MAHUQ-64</strain>
    </source>
</reference>
<dbReference type="SUPFAM" id="SSF53098">
    <property type="entry name" value="Ribonuclease H-like"/>
    <property type="match status" value="1"/>
</dbReference>
<proteinExistence type="predicted"/>
<comment type="caution">
    <text evidence="1">The sequence shown here is derived from an EMBL/GenBank/DDBJ whole genome shotgun (WGS) entry which is preliminary data.</text>
</comment>
<dbReference type="Gene3D" id="3.30.420.10">
    <property type="entry name" value="Ribonuclease H-like superfamily/Ribonuclease H"/>
    <property type="match status" value="1"/>
</dbReference>
<evidence type="ECO:0000313" key="2">
    <source>
        <dbReference type="Proteomes" id="UP001433638"/>
    </source>
</evidence>
<gene>
    <name evidence="1" type="ORF">ABNW52_08290</name>
</gene>
<protein>
    <submittedName>
        <fullName evidence="1">Uncharacterized protein</fullName>
    </submittedName>
</protein>
<accession>A0ABV1M343</accession>